<evidence type="ECO:0000256" key="4">
    <source>
        <dbReference type="ARBA" id="ARBA00022679"/>
    </source>
</evidence>
<evidence type="ECO:0000256" key="5">
    <source>
        <dbReference type="ARBA" id="ARBA00022741"/>
    </source>
</evidence>
<name>A0A328U2L4_9BACL</name>
<dbReference type="EMBL" id="QLUW01000005">
    <property type="protein sequence ID" value="RAP74224.1"/>
    <property type="molecule type" value="Genomic_DNA"/>
</dbReference>
<feature type="transmembrane region" description="Helical" evidence="9">
    <location>
        <begin position="78"/>
        <end position="101"/>
    </location>
</feature>
<dbReference type="Gene3D" id="1.20.5.1930">
    <property type="match status" value="1"/>
</dbReference>
<feature type="transmembrane region" description="Helical" evidence="9">
    <location>
        <begin position="136"/>
        <end position="157"/>
    </location>
</feature>
<dbReference type="AlphaFoldDB" id="A0A328U2L4"/>
<evidence type="ECO:0000256" key="1">
    <source>
        <dbReference type="ARBA" id="ARBA00000085"/>
    </source>
</evidence>
<dbReference type="Proteomes" id="UP000249260">
    <property type="component" value="Unassembled WGS sequence"/>
</dbReference>
<keyword evidence="6" id="KW-0418">Kinase</keyword>
<evidence type="ECO:0000256" key="7">
    <source>
        <dbReference type="ARBA" id="ARBA00022840"/>
    </source>
</evidence>
<dbReference type="PROSITE" id="PS50109">
    <property type="entry name" value="HIS_KIN"/>
    <property type="match status" value="1"/>
</dbReference>
<feature type="transmembrane region" description="Helical" evidence="9">
    <location>
        <begin position="113"/>
        <end position="130"/>
    </location>
</feature>
<evidence type="ECO:0000256" key="6">
    <source>
        <dbReference type="ARBA" id="ARBA00022777"/>
    </source>
</evidence>
<feature type="transmembrane region" description="Helical" evidence="9">
    <location>
        <begin position="40"/>
        <end position="58"/>
    </location>
</feature>
<proteinExistence type="predicted"/>
<dbReference type="Gene3D" id="3.30.565.10">
    <property type="entry name" value="Histidine kinase-like ATPase, C-terminal domain"/>
    <property type="match status" value="1"/>
</dbReference>
<keyword evidence="12" id="KW-1185">Reference proteome</keyword>
<dbReference type="InterPro" id="IPR005467">
    <property type="entry name" value="His_kinase_dom"/>
</dbReference>
<evidence type="ECO:0000313" key="12">
    <source>
        <dbReference type="Proteomes" id="UP000249260"/>
    </source>
</evidence>
<comment type="caution">
    <text evidence="11">The sequence shown here is derived from an EMBL/GenBank/DDBJ whole genome shotgun (WGS) entry which is preliminary data.</text>
</comment>
<evidence type="ECO:0000259" key="10">
    <source>
        <dbReference type="PROSITE" id="PS50109"/>
    </source>
</evidence>
<keyword evidence="9" id="KW-0472">Membrane</keyword>
<dbReference type="InterPro" id="IPR011712">
    <property type="entry name" value="Sig_transdc_His_kin_sub3_dim/P"/>
</dbReference>
<accession>A0A328U2L4</accession>
<keyword evidence="8" id="KW-0902">Two-component regulatory system</keyword>
<dbReference type="GO" id="GO:0016020">
    <property type="term" value="C:membrane"/>
    <property type="evidence" value="ECO:0007669"/>
    <property type="project" value="InterPro"/>
</dbReference>
<evidence type="ECO:0000313" key="11">
    <source>
        <dbReference type="EMBL" id="RAP74224.1"/>
    </source>
</evidence>
<keyword evidence="9" id="KW-1133">Transmembrane helix</keyword>
<keyword evidence="4" id="KW-0808">Transferase</keyword>
<dbReference type="GO" id="GO:0005524">
    <property type="term" value="F:ATP binding"/>
    <property type="evidence" value="ECO:0007669"/>
    <property type="project" value="UniProtKB-KW"/>
</dbReference>
<dbReference type="CDD" id="cd16917">
    <property type="entry name" value="HATPase_UhpB-NarQ-NarX-like"/>
    <property type="match status" value="1"/>
</dbReference>
<dbReference type="InterPro" id="IPR003594">
    <property type="entry name" value="HATPase_dom"/>
</dbReference>
<evidence type="ECO:0000256" key="2">
    <source>
        <dbReference type="ARBA" id="ARBA00012438"/>
    </source>
</evidence>
<dbReference type="Pfam" id="PF02518">
    <property type="entry name" value="HATPase_c"/>
    <property type="match status" value="1"/>
</dbReference>
<dbReference type="SMART" id="SM00387">
    <property type="entry name" value="HATPase_c"/>
    <property type="match status" value="1"/>
</dbReference>
<dbReference type="PANTHER" id="PTHR24421:SF10">
    <property type="entry name" value="NITRATE_NITRITE SENSOR PROTEIN NARQ"/>
    <property type="match status" value="1"/>
</dbReference>
<reference evidence="11 12" key="1">
    <citation type="submission" date="2018-06" db="EMBL/GenBank/DDBJ databases">
        <title>Paenibacillus montanisoli sp. nov., isolated from mountain area soil.</title>
        <authorList>
            <person name="Wu M."/>
        </authorList>
    </citation>
    <scope>NUCLEOTIDE SEQUENCE [LARGE SCALE GENOMIC DNA]</scope>
    <source>
        <strain evidence="11 12">RA17</strain>
    </source>
</reference>
<keyword evidence="3" id="KW-0597">Phosphoprotein</keyword>
<dbReference type="InterPro" id="IPR050482">
    <property type="entry name" value="Sensor_HK_TwoCompSys"/>
</dbReference>
<keyword evidence="5" id="KW-0547">Nucleotide-binding</keyword>
<dbReference type="InterPro" id="IPR036890">
    <property type="entry name" value="HATPase_C_sf"/>
</dbReference>
<dbReference type="OrthoDB" id="9781904at2"/>
<feature type="domain" description="Histidine kinase" evidence="10">
    <location>
        <begin position="203"/>
        <end position="386"/>
    </location>
</feature>
<protein>
    <recommendedName>
        <fullName evidence="2">histidine kinase</fullName>
        <ecNumber evidence="2">2.7.13.3</ecNumber>
    </recommendedName>
</protein>
<evidence type="ECO:0000256" key="9">
    <source>
        <dbReference type="SAM" id="Phobius"/>
    </source>
</evidence>
<dbReference type="SUPFAM" id="SSF55874">
    <property type="entry name" value="ATPase domain of HSP90 chaperone/DNA topoisomerase II/histidine kinase"/>
    <property type="match status" value="1"/>
</dbReference>
<dbReference type="Pfam" id="PF07730">
    <property type="entry name" value="HisKA_3"/>
    <property type="match status" value="1"/>
</dbReference>
<keyword evidence="9" id="KW-0812">Transmembrane</keyword>
<comment type="catalytic activity">
    <reaction evidence="1">
        <text>ATP + protein L-histidine = ADP + protein N-phospho-L-histidine.</text>
        <dbReference type="EC" id="2.7.13.3"/>
    </reaction>
</comment>
<feature type="transmembrane region" description="Helical" evidence="9">
    <location>
        <begin position="15"/>
        <end position="33"/>
    </location>
</feature>
<evidence type="ECO:0000256" key="8">
    <source>
        <dbReference type="ARBA" id="ARBA00023012"/>
    </source>
</evidence>
<dbReference type="PANTHER" id="PTHR24421">
    <property type="entry name" value="NITRATE/NITRITE SENSOR PROTEIN NARX-RELATED"/>
    <property type="match status" value="1"/>
</dbReference>
<evidence type="ECO:0000256" key="3">
    <source>
        <dbReference type="ARBA" id="ARBA00022553"/>
    </source>
</evidence>
<dbReference type="GO" id="GO:0000155">
    <property type="term" value="F:phosphorelay sensor kinase activity"/>
    <property type="evidence" value="ECO:0007669"/>
    <property type="project" value="InterPro"/>
</dbReference>
<organism evidence="11 12">
    <name type="scientific">Paenibacillus montanisoli</name>
    <dbReference type="NCBI Taxonomy" id="2081970"/>
    <lineage>
        <taxon>Bacteria</taxon>
        <taxon>Bacillati</taxon>
        <taxon>Bacillota</taxon>
        <taxon>Bacilli</taxon>
        <taxon>Bacillales</taxon>
        <taxon>Paenibacillaceae</taxon>
        <taxon>Paenibacillus</taxon>
    </lineage>
</organism>
<dbReference type="EC" id="2.7.13.3" evidence="2"/>
<dbReference type="GO" id="GO:0046983">
    <property type="term" value="F:protein dimerization activity"/>
    <property type="evidence" value="ECO:0007669"/>
    <property type="project" value="InterPro"/>
</dbReference>
<sequence length="390" mass="43910">MVTAHNIHWGIRALFYTRIIWVLLHLFLLGYAYKTQDWTWYVVLLSCLFVGVIPQLVWMKTLHKPSWAYPVTELLFGGLFLISASYAVGQYFSYLAIPAMCAAAVTPSSRIRIPLWIWFSIIPAIAMAVVRPLSSFTMSIIEGFFFFGLGCGIWKILDTQRKMLSLLEENERQRQVLEHYAKQVESITLLEERNRLARELHDTIGHTLTSVIVGLDALSYIIAEAPEEAPASINQLRSVSRKGLDEMRNQIHHIAPEKGGEPLAVQLKRIAGEFAVHTGTNIEFQADGPDISVPLPITMTLVRCLQESLTNAKRHGSADYIQISLNIMLDSLSLGIQDNGRGMEEVRYGFGLSAMKERIEAYQGELKVKSIKNSGTTVYCQLPLKNRKAV</sequence>
<keyword evidence="7" id="KW-0067">ATP-binding</keyword>
<gene>
    <name evidence="11" type="ORF">DL346_24510</name>
</gene>